<dbReference type="RefSeq" id="WP_166062253.1">
    <property type="nucleotide sequence ID" value="NZ_CP049889.1"/>
</dbReference>
<dbReference type="AlphaFoldDB" id="A0A6G7WG43"/>
<dbReference type="EMBL" id="CP049889">
    <property type="protein sequence ID" value="QIK51202.1"/>
    <property type="molecule type" value="Genomic_DNA"/>
</dbReference>
<evidence type="ECO:0000313" key="3">
    <source>
        <dbReference type="EMBL" id="QIK51202.1"/>
    </source>
</evidence>
<protein>
    <recommendedName>
        <fullName evidence="2">BIG2 domain-containing protein</fullName>
    </recommendedName>
</protein>
<evidence type="ECO:0000256" key="1">
    <source>
        <dbReference type="SAM" id="SignalP"/>
    </source>
</evidence>
<dbReference type="InterPro" id="IPR003343">
    <property type="entry name" value="Big_2"/>
</dbReference>
<name>A0A6G7WG43_9LACT</name>
<dbReference type="InterPro" id="IPR006637">
    <property type="entry name" value="ChW"/>
</dbReference>
<proteinExistence type="predicted"/>
<dbReference type="KEGG" id="jpo:G7058_03510"/>
<feature type="domain" description="BIG2" evidence="2">
    <location>
        <begin position="229"/>
        <end position="308"/>
    </location>
</feature>
<keyword evidence="4" id="KW-1185">Reference proteome</keyword>
<dbReference type="SUPFAM" id="SSF49373">
    <property type="entry name" value="Invasin/intimin cell-adhesion fragments"/>
    <property type="match status" value="3"/>
</dbReference>
<evidence type="ECO:0000313" key="4">
    <source>
        <dbReference type="Proteomes" id="UP000501830"/>
    </source>
</evidence>
<feature type="signal peptide" evidence="1">
    <location>
        <begin position="1"/>
        <end position="25"/>
    </location>
</feature>
<feature type="chain" id="PRO_5026191770" description="BIG2 domain-containing protein" evidence="1">
    <location>
        <begin position="26"/>
        <end position="766"/>
    </location>
</feature>
<dbReference type="InterPro" id="IPR008964">
    <property type="entry name" value="Invasin/intimin_cell_adhesion"/>
</dbReference>
<dbReference type="SMART" id="SM00728">
    <property type="entry name" value="ChW"/>
    <property type="match status" value="9"/>
</dbReference>
<dbReference type="Gene3D" id="2.60.40.1080">
    <property type="match status" value="3"/>
</dbReference>
<sequence>MNRIGKYVGIALLLFNHVSPLAVWASETEDEVQSSTSEAVESSVDTVEVLSESSEEISAEVESEIVSIEITNTTSPLSIGEKFKLEYTVETQGTPEMTYDWISSNPEIVSVDKEGNIEALGSGKATITLSVGDKEASVLLVVQPEITTIQINEIDLQLNVAETGQLSYVVSPSTAAETKEAVWSSSQSDVVSVDANGLITAVKEGVATVTVTIGAFTDSVTVTVNNPLPVFEIQMNKEKVLLGASETEKVHLVYSNLDERVKSLPISWSSSDNNVATIGSDGTIRAQSVGETTIIAKVEGKTATVNVVVSDPSVIYSTHIQSVGWQGEKKDGELSGTEGEAKRLEAIKVSIENLPFKGGVEYQTHVQSFGWMNWEQNGQLSGTEGLAKRLEGIRIKLTGEVSEYYDIYYRVHAQSYGWLDWAKNGEAAGTEGLAKRLEAIEIQLVKKGEVAPGSTATPYVYSNPVVSYTTHVQKQGWKNYVTNGEMSGTSGEALRLEAVKLNVSDLAYTGGIEYRTNIQSQGWQDWKSNNELSGTEGLGLRLEAIGIRLTGKLAENYDVYYRVHSQKFGWLDWAKNGESAGTVGLDLRLESLEVLVVKKGDKAPGNTKRPYVFSNPSVNYTTHVQKVGWQRTVSNGQMSGTSGQSLRLEGILINTFTQSLTGSIQYRTHVQKEGWQDWKENWEISGTQGKARRLEAVEIRLTDEMAQFYDVYYRVHAQSYGWLDWAKNGESAGTEGLAKRLEGIEIKLVRKGEKAPGSTIRSYVKK</sequence>
<feature type="domain" description="BIG2" evidence="2">
    <location>
        <begin position="64"/>
        <end position="141"/>
    </location>
</feature>
<gene>
    <name evidence="3" type="ORF">G7058_03510</name>
</gene>
<reference evidence="3 4" key="1">
    <citation type="journal article" date="2017" name="Int. J. Syst. Evol. Microbiol.">
        <title>Jeotgalibaca porci sp. nov. and Jeotgalibaca arthritidis sp. nov., isolated from pigs, and emended description of the genus Jeotgalibaca.</title>
        <authorList>
            <person name="Zamora L."/>
            <person name="Perez-Sancho M."/>
            <person name="Dominguez L."/>
            <person name="Fernandez-Garayzabal J.F."/>
            <person name="Vela A.I."/>
        </authorList>
    </citation>
    <scope>NUCLEOTIDE SEQUENCE [LARGE SCALE GENOMIC DNA]</scope>
    <source>
        <strain evidence="3 4">CCUG 69148</strain>
    </source>
</reference>
<dbReference type="Proteomes" id="UP000501830">
    <property type="component" value="Chromosome"/>
</dbReference>
<organism evidence="3 4">
    <name type="scientific">Jeotgalibaca porci</name>
    <dbReference type="NCBI Taxonomy" id="1868793"/>
    <lineage>
        <taxon>Bacteria</taxon>
        <taxon>Bacillati</taxon>
        <taxon>Bacillota</taxon>
        <taxon>Bacilli</taxon>
        <taxon>Lactobacillales</taxon>
        <taxon>Carnobacteriaceae</taxon>
        <taxon>Jeotgalibaca</taxon>
    </lineage>
</organism>
<dbReference type="PANTHER" id="PTHR23019">
    <property type="entry name" value="NUCLEAR PORE MEMBRANE GLYCOPROTEIN GP210-RELATED"/>
    <property type="match status" value="1"/>
</dbReference>
<dbReference type="PANTHER" id="PTHR23019:SF0">
    <property type="entry name" value="NUCLEAR PORE MEMBRANE GLYCOPROTEIN 210"/>
    <property type="match status" value="1"/>
</dbReference>
<dbReference type="Pfam" id="PF02368">
    <property type="entry name" value="Big_2"/>
    <property type="match status" value="2"/>
</dbReference>
<accession>A0A6G7WG43</accession>
<dbReference type="InterPro" id="IPR045197">
    <property type="entry name" value="NUP210-like"/>
</dbReference>
<feature type="domain" description="BIG2" evidence="2">
    <location>
        <begin position="145"/>
        <end position="223"/>
    </location>
</feature>
<dbReference type="SMART" id="SM00635">
    <property type="entry name" value="BID_2"/>
    <property type="match status" value="3"/>
</dbReference>
<dbReference type="GeneID" id="94552332"/>
<keyword evidence="1" id="KW-0732">Signal</keyword>
<dbReference type="Pfam" id="PF07538">
    <property type="entry name" value="ChW"/>
    <property type="match status" value="9"/>
</dbReference>
<evidence type="ECO:0000259" key="2">
    <source>
        <dbReference type="SMART" id="SM00635"/>
    </source>
</evidence>